<dbReference type="InterPro" id="IPR003439">
    <property type="entry name" value="ABC_transporter-like_ATP-bd"/>
</dbReference>
<dbReference type="PROSITE" id="PS00211">
    <property type="entry name" value="ABC_TRANSPORTER_1"/>
    <property type="match status" value="1"/>
</dbReference>
<sequence>MILLLKNVWGYYSQYKLYASVYFIGVLFDLAVESFIALSFKFLLDNAIMPKNQNVMIMVLILLVAGTLIARFGYAFRCYLYAKMLAGIMANIRYQLFQKMQQLSLKYYSNARAGDILSLFSNDLASIEYMINLAVPAGVAAFLSIVINTVIIFNLDWELALISSIGLLLCSLGTYIFNRRAFLANEHMKDMQASFLSRIEENINAQQLIKSFNLQNILNRSFETHNTQLSQITRKALFLNYLMEITPNSIIAIFNVIIICLGAYFAFKDYISPGTLVSFNNLFVGLSTAVYSFTWVFPVLMGSSASMKRIQAFQDQPTEVKNLPEAREIQEFQQGIELHNVNFGYTNEDVCLNNVNLKIPKGASVAIVGPSGSGKSSILNLIMRFYDPQSGSITIDGQDLRSIKVESLHRLIGIVLQENFLFNDSIRENLKIANPEASDDDIAVASAAAKIYKFIITLPNGYDTVVGERGGQLSGGQRQRIALARAILCKPSILILDEATSALDPKTEKAINKTLKKLHTQMTIINITHRLANIQDYDIIYVIEKGRVVETGTHQKLMEKQGLYAELCQKQEGFSIKDDFGHAEMESKKLADISLFRNLDTALLEELADLFVSEYYPAGKTIINKTELGDRFYVIVRGTVEIRKTLADGSEKIVNVLWDGDYFGEFALLKERHQGSANVRTRTPCLLLSLRRRQFERVISKNPGLRVEMEKEMDKRLAQLAAGE</sequence>
<evidence type="ECO:0000256" key="3">
    <source>
        <dbReference type="ARBA" id="ARBA00022741"/>
    </source>
</evidence>
<dbReference type="InterPro" id="IPR039421">
    <property type="entry name" value="Type_1_exporter"/>
</dbReference>
<dbReference type="Pfam" id="PF00664">
    <property type="entry name" value="ABC_membrane"/>
    <property type="match status" value="1"/>
</dbReference>
<dbReference type="SMART" id="SM00382">
    <property type="entry name" value="AAA"/>
    <property type="match status" value="1"/>
</dbReference>
<evidence type="ECO:0000256" key="4">
    <source>
        <dbReference type="ARBA" id="ARBA00022840"/>
    </source>
</evidence>
<feature type="transmembrane region" description="Helical" evidence="7">
    <location>
        <begin position="159"/>
        <end position="178"/>
    </location>
</feature>
<dbReference type="CDD" id="cd00038">
    <property type="entry name" value="CAP_ED"/>
    <property type="match status" value="1"/>
</dbReference>
<feature type="transmembrane region" description="Helical" evidence="7">
    <location>
        <begin position="55"/>
        <end position="74"/>
    </location>
</feature>
<dbReference type="SMART" id="SM00100">
    <property type="entry name" value="cNMP"/>
    <property type="match status" value="1"/>
</dbReference>
<protein>
    <submittedName>
        <fullName evidence="11">Vitamin B12 import ATP-binding protein BtuD</fullName>
    </submittedName>
</protein>
<dbReference type="InterPro" id="IPR036640">
    <property type="entry name" value="ABC1_TM_sf"/>
</dbReference>
<dbReference type="PANTHER" id="PTHR43394:SF1">
    <property type="entry name" value="ATP-BINDING CASSETTE SUB-FAMILY B MEMBER 10, MITOCHONDRIAL"/>
    <property type="match status" value="1"/>
</dbReference>
<evidence type="ECO:0000259" key="10">
    <source>
        <dbReference type="PROSITE" id="PS50929"/>
    </source>
</evidence>
<feature type="transmembrane region" description="Helical" evidence="7">
    <location>
        <begin position="20"/>
        <end position="43"/>
    </location>
</feature>
<comment type="subcellular location">
    <subcellularLocation>
        <location evidence="1">Cell membrane</location>
        <topology evidence="1">Multi-pass membrane protein</topology>
    </subcellularLocation>
</comment>
<accession>A0ABZ3INH5</accession>
<feature type="transmembrane region" description="Helical" evidence="7">
    <location>
        <begin position="279"/>
        <end position="300"/>
    </location>
</feature>
<dbReference type="Proteomes" id="UP000216752">
    <property type="component" value="Chromosome"/>
</dbReference>
<dbReference type="GO" id="GO:0005524">
    <property type="term" value="F:ATP binding"/>
    <property type="evidence" value="ECO:0007669"/>
    <property type="project" value="UniProtKB-KW"/>
</dbReference>
<dbReference type="Gene3D" id="1.20.1560.10">
    <property type="entry name" value="ABC transporter type 1, transmembrane domain"/>
    <property type="match status" value="1"/>
</dbReference>
<reference evidence="11" key="1">
    <citation type="submission" date="2024-05" db="EMBL/GenBank/DDBJ databases">
        <title>Isolation and characterization of Sporomusa carbonis sp. nov., a carboxydotrophic hydrogenogen in the genus of Sporomusa isolated from a charcoal burning pile.</title>
        <authorList>
            <person name="Boeer T."/>
            <person name="Rosenbaum F."/>
            <person name="Eysell L."/>
            <person name="Mueller V."/>
            <person name="Daniel R."/>
            <person name="Poehlein A."/>
        </authorList>
    </citation>
    <scope>NUCLEOTIDE SEQUENCE [LARGE SCALE GENOMIC DNA]</scope>
    <source>
        <strain evidence="11">DSM 10669</strain>
    </source>
</reference>
<dbReference type="PRINTS" id="PR00103">
    <property type="entry name" value="CAMPKINASE"/>
</dbReference>
<dbReference type="InterPro" id="IPR014710">
    <property type="entry name" value="RmlC-like_jellyroll"/>
</dbReference>
<evidence type="ECO:0000313" key="11">
    <source>
        <dbReference type="EMBL" id="XFO67126.1"/>
    </source>
</evidence>
<name>A0ABZ3INH5_9FIRM</name>
<dbReference type="Gene3D" id="3.40.50.300">
    <property type="entry name" value="P-loop containing nucleotide triphosphate hydrolases"/>
    <property type="match status" value="1"/>
</dbReference>
<keyword evidence="3" id="KW-0547">Nucleotide-binding</keyword>
<keyword evidence="4 11" id="KW-0067">ATP-binding</keyword>
<dbReference type="RefSeq" id="WP_373665295.1">
    <property type="nucleotide sequence ID" value="NZ_CP155573.1"/>
</dbReference>
<dbReference type="Pfam" id="PF00027">
    <property type="entry name" value="cNMP_binding"/>
    <property type="match status" value="1"/>
</dbReference>
<evidence type="ECO:0000256" key="1">
    <source>
        <dbReference type="ARBA" id="ARBA00004651"/>
    </source>
</evidence>
<keyword evidence="5 7" id="KW-1133">Transmembrane helix</keyword>
<organism evidence="11 12">
    <name type="scientific">Sporomusa silvacetica DSM 10669</name>
    <dbReference type="NCBI Taxonomy" id="1123289"/>
    <lineage>
        <taxon>Bacteria</taxon>
        <taxon>Bacillati</taxon>
        <taxon>Bacillota</taxon>
        <taxon>Negativicutes</taxon>
        <taxon>Selenomonadales</taxon>
        <taxon>Sporomusaceae</taxon>
        <taxon>Sporomusa</taxon>
    </lineage>
</organism>
<evidence type="ECO:0000256" key="5">
    <source>
        <dbReference type="ARBA" id="ARBA00022989"/>
    </source>
</evidence>
<evidence type="ECO:0000259" key="8">
    <source>
        <dbReference type="PROSITE" id="PS50042"/>
    </source>
</evidence>
<dbReference type="Pfam" id="PF00005">
    <property type="entry name" value="ABC_tran"/>
    <property type="match status" value="1"/>
</dbReference>
<feature type="transmembrane region" description="Helical" evidence="7">
    <location>
        <begin position="129"/>
        <end position="153"/>
    </location>
</feature>
<dbReference type="PROSITE" id="PS50893">
    <property type="entry name" value="ABC_TRANSPORTER_2"/>
    <property type="match status" value="1"/>
</dbReference>
<dbReference type="InterPro" id="IPR011527">
    <property type="entry name" value="ABC1_TM_dom"/>
</dbReference>
<dbReference type="PROSITE" id="PS50929">
    <property type="entry name" value="ABC_TM1F"/>
    <property type="match status" value="1"/>
</dbReference>
<dbReference type="InterPro" id="IPR018490">
    <property type="entry name" value="cNMP-bd_dom_sf"/>
</dbReference>
<evidence type="ECO:0000256" key="7">
    <source>
        <dbReference type="SAM" id="Phobius"/>
    </source>
</evidence>
<dbReference type="SUPFAM" id="SSF52540">
    <property type="entry name" value="P-loop containing nucleoside triphosphate hydrolases"/>
    <property type="match status" value="1"/>
</dbReference>
<evidence type="ECO:0000256" key="2">
    <source>
        <dbReference type="ARBA" id="ARBA00022692"/>
    </source>
</evidence>
<feature type="domain" description="Cyclic nucleotide-binding" evidence="8">
    <location>
        <begin position="595"/>
        <end position="716"/>
    </location>
</feature>
<dbReference type="SUPFAM" id="SSF90123">
    <property type="entry name" value="ABC transporter transmembrane region"/>
    <property type="match status" value="1"/>
</dbReference>
<dbReference type="PANTHER" id="PTHR43394">
    <property type="entry name" value="ATP-DEPENDENT PERMEASE MDL1, MITOCHONDRIAL"/>
    <property type="match status" value="1"/>
</dbReference>
<feature type="transmembrane region" description="Helical" evidence="7">
    <location>
        <begin position="245"/>
        <end position="267"/>
    </location>
</feature>
<feature type="domain" description="ABC transmembrane type-1" evidence="10">
    <location>
        <begin position="23"/>
        <end position="302"/>
    </location>
</feature>
<keyword evidence="6 7" id="KW-0472">Membrane</keyword>
<proteinExistence type="predicted"/>
<dbReference type="InterPro" id="IPR027417">
    <property type="entry name" value="P-loop_NTPase"/>
</dbReference>
<dbReference type="InterPro" id="IPR017871">
    <property type="entry name" value="ABC_transporter-like_CS"/>
</dbReference>
<evidence type="ECO:0000313" key="12">
    <source>
        <dbReference type="Proteomes" id="UP000216752"/>
    </source>
</evidence>
<dbReference type="CDD" id="cd07346">
    <property type="entry name" value="ABC_6TM_exporters"/>
    <property type="match status" value="1"/>
</dbReference>
<dbReference type="EMBL" id="CP155573">
    <property type="protein sequence ID" value="XFO67126.1"/>
    <property type="molecule type" value="Genomic_DNA"/>
</dbReference>
<feature type="domain" description="ABC transporter" evidence="9">
    <location>
        <begin position="336"/>
        <end position="570"/>
    </location>
</feature>
<evidence type="ECO:0000256" key="6">
    <source>
        <dbReference type="ARBA" id="ARBA00023136"/>
    </source>
</evidence>
<dbReference type="SUPFAM" id="SSF51206">
    <property type="entry name" value="cAMP-binding domain-like"/>
    <property type="match status" value="1"/>
</dbReference>
<keyword evidence="12" id="KW-1185">Reference proteome</keyword>
<dbReference type="InterPro" id="IPR003593">
    <property type="entry name" value="AAA+_ATPase"/>
</dbReference>
<evidence type="ECO:0000259" key="9">
    <source>
        <dbReference type="PROSITE" id="PS50893"/>
    </source>
</evidence>
<gene>
    <name evidence="11" type="primary">btuD_9</name>
    <name evidence="11" type="ORF">SPSIL_033050</name>
</gene>
<dbReference type="Gene3D" id="2.60.120.10">
    <property type="entry name" value="Jelly Rolls"/>
    <property type="match status" value="1"/>
</dbReference>
<dbReference type="InterPro" id="IPR000595">
    <property type="entry name" value="cNMP-bd_dom"/>
</dbReference>
<dbReference type="PROSITE" id="PS50042">
    <property type="entry name" value="CNMP_BINDING_3"/>
    <property type="match status" value="1"/>
</dbReference>
<keyword evidence="2 7" id="KW-0812">Transmembrane</keyword>